<dbReference type="Gene3D" id="3.20.20.70">
    <property type="entry name" value="Aldolase class I"/>
    <property type="match status" value="1"/>
</dbReference>
<reference evidence="3 4" key="1">
    <citation type="submission" date="2017-09" db="EMBL/GenBank/DDBJ databases">
        <title>Depth-based differentiation of microbial function through sediment-hosted aquifers and enrichment of novel symbionts in the deep terrestrial subsurface.</title>
        <authorList>
            <person name="Probst A.J."/>
            <person name="Ladd B."/>
            <person name="Jarett J.K."/>
            <person name="Geller-Mcgrath D.E."/>
            <person name="Sieber C.M."/>
            <person name="Emerson J.B."/>
            <person name="Anantharaman K."/>
            <person name="Thomas B.C."/>
            <person name="Malmstrom R."/>
            <person name="Stieglmeier M."/>
            <person name="Klingl A."/>
            <person name="Woyke T."/>
            <person name="Ryan C.M."/>
            <person name="Banfield J.F."/>
        </authorList>
    </citation>
    <scope>NUCLEOTIDE SEQUENCE [LARGE SCALE GENOMIC DNA]</scope>
    <source>
        <strain evidence="3">CG10_big_fil_rev_8_21_14_0_10_42_12</strain>
    </source>
</reference>
<dbReference type="InterPro" id="IPR050246">
    <property type="entry name" value="Class_II_FBP_aldolase"/>
</dbReference>
<dbReference type="GO" id="GO:0016832">
    <property type="term" value="F:aldehyde-lyase activity"/>
    <property type="evidence" value="ECO:0007669"/>
    <property type="project" value="InterPro"/>
</dbReference>
<dbReference type="GO" id="GO:0008270">
    <property type="term" value="F:zinc ion binding"/>
    <property type="evidence" value="ECO:0007669"/>
    <property type="project" value="InterPro"/>
</dbReference>
<evidence type="ECO:0000313" key="4">
    <source>
        <dbReference type="Proteomes" id="UP000231333"/>
    </source>
</evidence>
<keyword evidence="2" id="KW-0862">Zinc</keyword>
<feature type="binding site" evidence="2">
    <location>
        <position position="137"/>
    </location>
    <ligand>
        <name>Zn(2+)</name>
        <dbReference type="ChEBI" id="CHEBI:29105"/>
        <label>2</label>
    </ligand>
</feature>
<comment type="caution">
    <text evidence="3">The sequence shown here is derived from an EMBL/GenBank/DDBJ whole genome shotgun (WGS) entry which is preliminary data.</text>
</comment>
<protein>
    <submittedName>
        <fullName evidence="3">Tagatose-bisphosphate aldolase</fullName>
    </submittedName>
</protein>
<comment type="cofactor">
    <cofactor evidence="2">
        <name>Zn(2+)</name>
        <dbReference type="ChEBI" id="CHEBI:29105"/>
    </cofactor>
    <text evidence="2">Binds 2 Zn(2+) ions per subunit. One is catalytic and the other provides a structural contribution.</text>
</comment>
<dbReference type="EMBL" id="PCXL01000011">
    <property type="protein sequence ID" value="PIR38277.1"/>
    <property type="molecule type" value="Genomic_DNA"/>
</dbReference>
<feature type="binding site" evidence="2">
    <location>
        <position position="188"/>
    </location>
    <ligand>
        <name>Zn(2+)</name>
        <dbReference type="ChEBI" id="CHEBI:29105"/>
        <label>1</label>
        <note>catalytic</note>
    </ligand>
</feature>
<sequence>MSHTRTLDECIKEAEEKKIALGHFNVSNLEMMWAIGRVAKELGVPVVIGVSEGERNFVGTKQTRAMVDSIKEELDHPIFLNADHTYTVEGVKEAIDAGYDSVIFDGTKLSTEENLKKTREVVMYVRSRSAHTLVEAELGNIGHGSVVRDSIPEEAAHNESMYTKPDFAKMFVDETGVDLVAPAVGNIHGMVKSGNPHIKTDLIEQIREFAGVPLVLHGGSGITDEDFIKGIEAGISTIHINTELRLAWRQGLVQGLSQNPDEIAPYKYVTDAIEAFSDLIERRIKLFARI</sequence>
<dbReference type="CDD" id="cd00947">
    <property type="entry name" value="TBP_aldolase_IIB"/>
    <property type="match status" value="1"/>
</dbReference>
<dbReference type="InterPro" id="IPR013785">
    <property type="entry name" value="Aldolase_TIM"/>
</dbReference>
<dbReference type="GO" id="GO:0005975">
    <property type="term" value="P:carbohydrate metabolic process"/>
    <property type="evidence" value="ECO:0007669"/>
    <property type="project" value="InterPro"/>
</dbReference>
<feature type="active site" description="Proton donor" evidence="1">
    <location>
        <position position="83"/>
    </location>
</feature>
<gene>
    <name evidence="3" type="ORF">COV34_01555</name>
</gene>
<feature type="binding site" evidence="2">
    <location>
        <position position="105"/>
    </location>
    <ligand>
        <name>Zn(2+)</name>
        <dbReference type="ChEBI" id="CHEBI:29105"/>
        <label>2</label>
    </ligand>
</feature>
<feature type="binding site" evidence="2">
    <location>
        <position position="84"/>
    </location>
    <ligand>
        <name>Zn(2+)</name>
        <dbReference type="ChEBI" id="CHEBI:29105"/>
        <label>1</label>
        <note>catalytic</note>
    </ligand>
</feature>
<feature type="binding site" evidence="2">
    <location>
        <position position="217"/>
    </location>
    <ligand>
        <name>Zn(2+)</name>
        <dbReference type="ChEBI" id="CHEBI:29105"/>
        <label>1</label>
        <note>catalytic</note>
    </ligand>
</feature>
<dbReference type="SUPFAM" id="SSF51569">
    <property type="entry name" value="Aldolase"/>
    <property type="match status" value="1"/>
</dbReference>
<dbReference type="Proteomes" id="UP000231333">
    <property type="component" value="Unassembled WGS sequence"/>
</dbReference>
<dbReference type="NCBIfam" id="TIGR00167">
    <property type="entry name" value="cbbA"/>
    <property type="match status" value="1"/>
</dbReference>
<proteinExistence type="predicted"/>
<dbReference type="PIRSF" id="PIRSF001359">
    <property type="entry name" value="F_bP_aldolase_II"/>
    <property type="match status" value="1"/>
</dbReference>
<dbReference type="AlphaFoldDB" id="A0A2H0QVK6"/>
<evidence type="ECO:0000256" key="2">
    <source>
        <dbReference type="PIRSR" id="PIRSR001359-3"/>
    </source>
</evidence>
<evidence type="ECO:0000256" key="1">
    <source>
        <dbReference type="PIRSR" id="PIRSR001359-1"/>
    </source>
</evidence>
<accession>A0A2H0QVK6</accession>
<dbReference type="PANTHER" id="PTHR30304">
    <property type="entry name" value="D-TAGATOSE-1,6-BISPHOSPHATE ALDOLASE"/>
    <property type="match status" value="1"/>
</dbReference>
<dbReference type="InterPro" id="IPR000771">
    <property type="entry name" value="FBA_II"/>
</dbReference>
<organism evidence="3 4">
    <name type="scientific">Candidatus Zambryskibacteria bacterium CG10_big_fil_rev_8_21_14_0_10_42_12</name>
    <dbReference type="NCBI Taxonomy" id="1975115"/>
    <lineage>
        <taxon>Bacteria</taxon>
        <taxon>Candidatus Zambryskiibacteriota</taxon>
    </lineage>
</organism>
<evidence type="ECO:0000313" key="3">
    <source>
        <dbReference type="EMBL" id="PIR38277.1"/>
    </source>
</evidence>
<dbReference type="Pfam" id="PF01116">
    <property type="entry name" value="F_bP_aldolase"/>
    <property type="match status" value="1"/>
</dbReference>
<dbReference type="PANTHER" id="PTHR30304:SF0">
    <property type="entry name" value="D-TAGATOSE-1,6-BISPHOSPHATE ALDOLASE SUBUNIT GATY-RELATED"/>
    <property type="match status" value="1"/>
</dbReference>
<keyword evidence="2" id="KW-0479">Metal-binding</keyword>
<name>A0A2H0QVK6_9BACT</name>